<dbReference type="PANTHER" id="PTHR11439:SF524">
    <property type="entry name" value="RNA-DIRECTED DNA POLYMERASE, PROTEIN KINASE RLK-PELLE-DLSV FAMILY"/>
    <property type="match status" value="1"/>
</dbReference>
<dbReference type="SUPFAM" id="SSF56672">
    <property type="entry name" value="DNA/RNA polymerases"/>
    <property type="match status" value="1"/>
</dbReference>
<dbReference type="AlphaFoldDB" id="A0A6L2KD68"/>
<evidence type="ECO:0000313" key="2">
    <source>
        <dbReference type="EMBL" id="GEU46677.1"/>
    </source>
</evidence>
<accession>A0A6L2KD68</accession>
<gene>
    <name evidence="2" type="ORF">Tci_018655</name>
</gene>
<protein>
    <submittedName>
        <fullName evidence="2">Ribonuclease H-like domain-containing protein</fullName>
    </submittedName>
</protein>
<dbReference type="CDD" id="cd09272">
    <property type="entry name" value="RNase_HI_RT_Ty1"/>
    <property type="match status" value="1"/>
</dbReference>
<name>A0A6L2KD68_TANCI</name>
<dbReference type="EMBL" id="BKCJ010002158">
    <property type="protein sequence ID" value="GEU46677.1"/>
    <property type="molecule type" value="Genomic_DNA"/>
</dbReference>
<dbReference type="InterPro" id="IPR043502">
    <property type="entry name" value="DNA/RNA_pol_sf"/>
</dbReference>
<dbReference type="Pfam" id="PF07727">
    <property type="entry name" value="RVT_2"/>
    <property type="match status" value="1"/>
</dbReference>
<dbReference type="PANTHER" id="PTHR11439">
    <property type="entry name" value="GAG-POL-RELATED RETROTRANSPOSON"/>
    <property type="match status" value="1"/>
</dbReference>
<comment type="caution">
    <text evidence="2">The sequence shown here is derived from an EMBL/GenBank/DDBJ whole genome shotgun (WGS) entry which is preliminary data.</text>
</comment>
<proteinExistence type="predicted"/>
<reference evidence="2" key="1">
    <citation type="journal article" date="2019" name="Sci. Rep.">
        <title>Draft genome of Tanacetum cinerariifolium, the natural source of mosquito coil.</title>
        <authorList>
            <person name="Yamashiro T."/>
            <person name="Shiraishi A."/>
            <person name="Satake H."/>
            <person name="Nakayama K."/>
        </authorList>
    </citation>
    <scope>NUCLEOTIDE SEQUENCE</scope>
</reference>
<dbReference type="InterPro" id="IPR013103">
    <property type="entry name" value="RVT_2"/>
</dbReference>
<organism evidence="2">
    <name type="scientific">Tanacetum cinerariifolium</name>
    <name type="common">Dalmatian daisy</name>
    <name type="synonym">Chrysanthemum cinerariifolium</name>
    <dbReference type="NCBI Taxonomy" id="118510"/>
    <lineage>
        <taxon>Eukaryota</taxon>
        <taxon>Viridiplantae</taxon>
        <taxon>Streptophyta</taxon>
        <taxon>Embryophyta</taxon>
        <taxon>Tracheophyta</taxon>
        <taxon>Spermatophyta</taxon>
        <taxon>Magnoliopsida</taxon>
        <taxon>eudicotyledons</taxon>
        <taxon>Gunneridae</taxon>
        <taxon>Pentapetalae</taxon>
        <taxon>asterids</taxon>
        <taxon>campanulids</taxon>
        <taxon>Asterales</taxon>
        <taxon>Asteraceae</taxon>
        <taxon>Asteroideae</taxon>
        <taxon>Anthemideae</taxon>
        <taxon>Anthemidinae</taxon>
        <taxon>Tanacetum</taxon>
    </lineage>
</organism>
<feature type="domain" description="Reverse transcriptase Ty1/copia-type" evidence="1">
    <location>
        <begin position="147"/>
        <end position="239"/>
    </location>
</feature>
<evidence type="ECO:0000259" key="1">
    <source>
        <dbReference type="Pfam" id="PF07727"/>
    </source>
</evidence>
<sequence>MSMMGEIKFFLGLQVHQPPGGIFINQSQYTLELFKKHGMDGCDSISTPMTTARIDADLQGTATDQIKYHSIIEGLMYLTASRQNIAFATVDCTSMPTAEAEYLSLSACCAQVIWMTTQLLDYGYRYTKIIKYCDSKSAIAISSGTLSRYKARLVANGSIQLEAVDDETFSPVVKPDTILTVLSLAVSQYWSIHQLDVKNAFVHDDLSETVYMHQPLGFRDSTYPDHVCLLQWSIYGLKHGMDTAYLLSYVDDIVLTASSQPLLQGRKYDVEILKKTHMVDCNSSRTPVDTESKLGDDGDPVSDPTIYRSLAEAEYRGVANAVAETCWLRNLLRKLHKPLSSATLVYCDNVNAVYLFCNPVQHQRTKHIEIHIHFVHDLNAAGEVQVLHVPSCYQYADIFTKGLPPHCLKNLTPV</sequence>